<dbReference type="Proteomes" id="UP001301350">
    <property type="component" value="Unassembled WGS sequence"/>
</dbReference>
<dbReference type="AlphaFoldDB" id="A0AAV9IQB7"/>
<evidence type="ECO:0000313" key="3">
    <source>
        <dbReference type="Proteomes" id="UP001301350"/>
    </source>
</evidence>
<evidence type="ECO:0000256" key="1">
    <source>
        <dbReference type="SAM" id="MobiDB-lite"/>
    </source>
</evidence>
<feature type="region of interest" description="Disordered" evidence="1">
    <location>
        <begin position="1"/>
        <end position="32"/>
    </location>
</feature>
<name>A0AAV9IQB7_CYACA</name>
<comment type="caution">
    <text evidence="2">The sequence shown here is derived from an EMBL/GenBank/DDBJ whole genome shotgun (WGS) entry which is preliminary data.</text>
</comment>
<proteinExistence type="predicted"/>
<dbReference type="EMBL" id="JANCYW010000001">
    <property type="protein sequence ID" value="KAK4534295.1"/>
    <property type="molecule type" value="Genomic_DNA"/>
</dbReference>
<sequence>MTANETKTKPKPSVDPPRSDLDSTDSTANAPPAWLHRLDAKVSRLPALEPAYHSVRQQVQRAAADPRVTRTYEVEVKPRVAAAWSRLQAAQRWLLGYLVWLLTLADQFMDAHSSLFVPASTSSVAANGDAGNAALLEPVTADDTVALALRKALSRAKRVRSRLSASARQGYGAIRKYGRSKVAAMRSKRAQWMGYTKRGTDEVMAVLRGRVSVSQMLQRVYAAVSDKEGTGKPSAVTGAPVAQ</sequence>
<gene>
    <name evidence="2" type="ORF">CDCA_CDCA01G0320</name>
</gene>
<keyword evidence="3" id="KW-1185">Reference proteome</keyword>
<reference evidence="2 3" key="1">
    <citation type="submission" date="2022-07" db="EMBL/GenBank/DDBJ databases">
        <title>Genome-wide signatures of adaptation to extreme environments.</title>
        <authorList>
            <person name="Cho C.H."/>
            <person name="Yoon H.S."/>
        </authorList>
    </citation>
    <scope>NUCLEOTIDE SEQUENCE [LARGE SCALE GENOMIC DNA]</scope>
    <source>
        <strain evidence="2 3">DBV 063 E5</strain>
    </source>
</reference>
<organism evidence="2 3">
    <name type="scientific">Cyanidium caldarium</name>
    <name type="common">Red alga</name>
    <dbReference type="NCBI Taxonomy" id="2771"/>
    <lineage>
        <taxon>Eukaryota</taxon>
        <taxon>Rhodophyta</taxon>
        <taxon>Bangiophyceae</taxon>
        <taxon>Cyanidiales</taxon>
        <taxon>Cyanidiaceae</taxon>
        <taxon>Cyanidium</taxon>
    </lineage>
</organism>
<accession>A0AAV9IQB7</accession>
<protein>
    <submittedName>
        <fullName evidence="2">Uncharacterized protein</fullName>
    </submittedName>
</protein>
<evidence type="ECO:0000313" key="2">
    <source>
        <dbReference type="EMBL" id="KAK4534295.1"/>
    </source>
</evidence>